<keyword evidence="4" id="KW-0788">Thiol protease</keyword>
<comment type="caution">
    <text evidence="6">Lacks conserved residue(s) required for the propagation of feature annotation.</text>
</comment>
<dbReference type="EMBL" id="JAPEVG010000207">
    <property type="protein sequence ID" value="KAJ8473861.1"/>
    <property type="molecule type" value="Genomic_DNA"/>
</dbReference>
<name>A0AAD7X799_9APHY</name>
<dbReference type="Pfam" id="PF00648">
    <property type="entry name" value="Peptidase_C2"/>
    <property type="match status" value="1"/>
</dbReference>
<dbReference type="InterPro" id="IPR022683">
    <property type="entry name" value="Calpain_III"/>
</dbReference>
<dbReference type="Gene3D" id="2.60.120.380">
    <property type="match status" value="2"/>
</dbReference>
<evidence type="ECO:0000256" key="5">
    <source>
        <dbReference type="PIRSR" id="PIRSR622684-1"/>
    </source>
</evidence>
<dbReference type="Pfam" id="PF04212">
    <property type="entry name" value="MIT"/>
    <property type="match status" value="1"/>
</dbReference>
<dbReference type="GO" id="GO:0006508">
    <property type="term" value="P:proteolysis"/>
    <property type="evidence" value="ECO:0007669"/>
    <property type="project" value="UniProtKB-KW"/>
</dbReference>
<sequence length="804" mass="89081">MPPPGPEVTPQEAEAQYSKAANAELAKDYDRAFRHYVKAAEHFLLLSRHATDDRPRTLYRAQAAKALERAEKIKAIKQDIRPAVKNPFAAGEQLYVLQKSSIVNQGFFPLWDSSDRPSPSSEQPPLSLEQQKYGATWRKPKDNQYCVYSDSFSQLAPQDVAQHIVSDCSVCGAVAVCIDHHRRFGSKLIIDSLYPQDVNAAPCRSNSGQYEFRILYNGGHRRISFDDQLPTHPDGTLMCMSAGEKGQLWPSLIEKAYMKLAGGYDFLGSDSSTDLHALAGWIPEHVDVRSPDFQAEKTWQRLSRGYLAGDCVLTLGTGERVPSSNISINLLPVHCYAVIGVSEEDHRRLTIFDPWVRPVDGHSGDKVNANRVIEISWEEVCNLFDGIYLSWSPRIFEYQLSFHGIWKRESTQGADTAMHFRGQLQLETADSAQEEQPVWLQLTRHIRSHRSNAEYISLSTQNGTGVGATPNRDSLSTKATVILNSAQVRTSITASECLTLVASYDGERDDVGFTLTAYSNAKLAWAHTPMNPPYTKDIGGAFTHKSAGGNHTYPTYYLNPQYFFRIHPRTTHRDIRDTKADLSISVSGDRQIPMNVTLAWSQGERINELGHNDLALSSGPYSYGYALASGRVPPGDYTLVVSAFEPRHIGKFDLRVESSEKFEITPILREGAGMFSQTLKGQWTRENAAGGPSFGNYSANPTYELHVPSPSQLQFRLQLTKPSLAASLNLTIFDAATASTSGTHLVTSGPYSDATSGVVIQQTTFQPGRYLLVPSTYNPGILTDFILIVYSTVSGVRVVPSTRP</sequence>
<dbReference type="InterPro" id="IPR007330">
    <property type="entry name" value="MIT_dom"/>
</dbReference>
<dbReference type="InterPro" id="IPR001300">
    <property type="entry name" value="Peptidase_C2_calpain_cat"/>
</dbReference>
<comment type="caution">
    <text evidence="8">The sequence shown here is derived from an EMBL/GenBank/DDBJ whole genome shotgun (WGS) entry which is preliminary data.</text>
</comment>
<keyword evidence="9" id="KW-1185">Reference proteome</keyword>
<keyword evidence="2" id="KW-0645">Protease</keyword>
<evidence type="ECO:0000313" key="8">
    <source>
        <dbReference type="EMBL" id="KAJ8473861.1"/>
    </source>
</evidence>
<evidence type="ECO:0000313" key="9">
    <source>
        <dbReference type="Proteomes" id="UP001215151"/>
    </source>
</evidence>
<dbReference type="Proteomes" id="UP001215151">
    <property type="component" value="Unassembled WGS sequence"/>
</dbReference>
<evidence type="ECO:0000256" key="3">
    <source>
        <dbReference type="ARBA" id="ARBA00022801"/>
    </source>
</evidence>
<dbReference type="PRINTS" id="PR00704">
    <property type="entry name" value="CALPAIN"/>
</dbReference>
<protein>
    <recommendedName>
        <fullName evidence="7">Calpain catalytic domain-containing protein</fullName>
    </recommendedName>
</protein>
<dbReference type="SUPFAM" id="SSF54001">
    <property type="entry name" value="Cysteine proteinases"/>
    <property type="match status" value="1"/>
</dbReference>
<dbReference type="InterPro" id="IPR036181">
    <property type="entry name" value="MIT_dom_sf"/>
</dbReference>
<dbReference type="SUPFAM" id="SSF116846">
    <property type="entry name" value="MIT domain"/>
    <property type="match status" value="1"/>
</dbReference>
<evidence type="ECO:0000259" key="7">
    <source>
        <dbReference type="PROSITE" id="PS50203"/>
    </source>
</evidence>
<organism evidence="8 9">
    <name type="scientific">Trametes cubensis</name>
    <dbReference type="NCBI Taxonomy" id="1111947"/>
    <lineage>
        <taxon>Eukaryota</taxon>
        <taxon>Fungi</taxon>
        <taxon>Dikarya</taxon>
        <taxon>Basidiomycota</taxon>
        <taxon>Agaricomycotina</taxon>
        <taxon>Agaricomycetes</taxon>
        <taxon>Polyporales</taxon>
        <taxon>Polyporaceae</taxon>
        <taxon>Trametes</taxon>
    </lineage>
</organism>
<dbReference type="InterPro" id="IPR051297">
    <property type="entry name" value="PalB/RIM13"/>
</dbReference>
<dbReference type="SUPFAM" id="SSF49758">
    <property type="entry name" value="Calpain large subunit, middle domain (domain III)"/>
    <property type="match status" value="2"/>
</dbReference>
<comment type="similarity">
    <text evidence="1">Belongs to the peptidase C2 family. PalB/RIM13 subfamily.</text>
</comment>
<reference evidence="8" key="1">
    <citation type="submission" date="2022-11" db="EMBL/GenBank/DDBJ databases">
        <title>Genome Sequence of Cubamyces cubensis.</title>
        <authorList>
            <person name="Buettner E."/>
        </authorList>
    </citation>
    <scope>NUCLEOTIDE SEQUENCE</scope>
    <source>
        <strain evidence="8">MPL-01</strain>
    </source>
</reference>
<dbReference type="SMART" id="SM00720">
    <property type="entry name" value="calpain_III"/>
    <property type="match status" value="2"/>
</dbReference>
<dbReference type="PANTHER" id="PTHR46143:SF1">
    <property type="entry name" value="CALPAIN-7"/>
    <property type="match status" value="1"/>
</dbReference>
<dbReference type="PANTHER" id="PTHR46143">
    <property type="entry name" value="CALPAIN-7"/>
    <property type="match status" value="1"/>
</dbReference>
<evidence type="ECO:0000256" key="1">
    <source>
        <dbReference type="ARBA" id="ARBA00010193"/>
    </source>
</evidence>
<dbReference type="SMART" id="SM00745">
    <property type="entry name" value="MIT"/>
    <property type="match status" value="1"/>
</dbReference>
<evidence type="ECO:0000256" key="4">
    <source>
        <dbReference type="ARBA" id="ARBA00022807"/>
    </source>
</evidence>
<keyword evidence="3" id="KW-0378">Hydrolase</keyword>
<dbReference type="SMART" id="SM00230">
    <property type="entry name" value="CysPc"/>
    <property type="match status" value="1"/>
</dbReference>
<gene>
    <name evidence="8" type="ORF">ONZ51_g7595</name>
</gene>
<dbReference type="InterPro" id="IPR022684">
    <property type="entry name" value="Calpain_cysteine_protease"/>
</dbReference>
<accession>A0AAD7X799</accession>
<dbReference type="PROSITE" id="PS50203">
    <property type="entry name" value="CALPAIN_CAT"/>
    <property type="match status" value="1"/>
</dbReference>
<feature type="domain" description="Calpain catalytic" evidence="7">
    <location>
        <begin position="108"/>
        <end position="388"/>
    </location>
</feature>
<evidence type="ECO:0000256" key="6">
    <source>
        <dbReference type="PROSITE-ProRule" id="PRU00239"/>
    </source>
</evidence>
<dbReference type="Gene3D" id="1.20.58.80">
    <property type="entry name" value="Phosphotransferase system, lactose/cellobiose-type IIA subunit"/>
    <property type="match status" value="1"/>
</dbReference>
<dbReference type="GO" id="GO:0004198">
    <property type="term" value="F:calcium-dependent cysteine-type endopeptidase activity"/>
    <property type="evidence" value="ECO:0007669"/>
    <property type="project" value="InterPro"/>
</dbReference>
<proteinExistence type="inferred from homology"/>
<dbReference type="InterPro" id="IPR036213">
    <property type="entry name" value="Calpain_III_sf"/>
</dbReference>
<feature type="active site" evidence="5">
    <location>
        <position position="334"/>
    </location>
</feature>
<evidence type="ECO:0000256" key="2">
    <source>
        <dbReference type="ARBA" id="ARBA00022670"/>
    </source>
</evidence>
<dbReference type="AlphaFoldDB" id="A0AAD7X799"/>
<dbReference type="InterPro" id="IPR038765">
    <property type="entry name" value="Papain-like_cys_pep_sf"/>
</dbReference>
<feature type="active site" evidence="5">
    <location>
        <position position="168"/>
    </location>
</feature>